<feature type="domain" description="3-octaprenyl-4-hydroxybenzoate carboxy-lyase-like C-terminal" evidence="4">
    <location>
        <begin position="322"/>
        <end position="448"/>
    </location>
</feature>
<dbReference type="Pfam" id="PF20695">
    <property type="entry name" value="UbiD_N"/>
    <property type="match status" value="1"/>
</dbReference>
<keyword evidence="1" id="KW-0479">Metal-binding</keyword>
<comment type="cofactor">
    <cofactor evidence="1">
        <name>Mn(2+)</name>
        <dbReference type="ChEBI" id="CHEBI:29035"/>
    </cofactor>
    <text evidence="1">Binds 1 Mn(2+) per subunit.</text>
</comment>
<keyword evidence="1" id="KW-0456">Lyase</keyword>
<feature type="binding site" evidence="1">
    <location>
        <position position="229"/>
    </location>
    <ligand>
        <name>K(+)</name>
        <dbReference type="ChEBI" id="CHEBI:29103"/>
    </ligand>
</feature>
<dbReference type="SUPFAM" id="SSF143968">
    <property type="entry name" value="UbiD C-terminal domain-like"/>
    <property type="match status" value="1"/>
</dbReference>
<keyword evidence="1" id="KW-0288">FMN</keyword>
<dbReference type="PANTHER" id="PTHR30108:SF17">
    <property type="entry name" value="FERULIC ACID DECARBOXYLASE 1"/>
    <property type="match status" value="1"/>
</dbReference>
<dbReference type="InterPro" id="IPR032903">
    <property type="entry name" value="FDC-like"/>
</dbReference>
<keyword evidence="1" id="KW-0464">Manganese</keyword>
<evidence type="ECO:0000313" key="5">
    <source>
        <dbReference type="EMBL" id="MDD9783125.1"/>
    </source>
</evidence>
<dbReference type="EMBL" id="JARAOX010000168">
    <property type="protein sequence ID" value="MDD9783125.1"/>
    <property type="molecule type" value="Genomic_DNA"/>
</dbReference>
<comment type="subunit">
    <text evidence="1">Homodimer.</text>
</comment>
<evidence type="ECO:0000259" key="4">
    <source>
        <dbReference type="Pfam" id="PF20696"/>
    </source>
</evidence>
<dbReference type="InterPro" id="IPR048304">
    <property type="entry name" value="UbiD_Rift_dom"/>
</dbReference>
<dbReference type="Pfam" id="PF01977">
    <property type="entry name" value="UbiD"/>
    <property type="match status" value="1"/>
</dbReference>
<gene>
    <name evidence="5" type="ORF">PVE99_12025</name>
</gene>
<feature type="binding site" evidence="1">
    <location>
        <position position="229"/>
    </location>
    <ligand>
        <name>prenylated FMN</name>
        <dbReference type="ChEBI" id="CHEBI:87746"/>
    </ligand>
</feature>
<dbReference type="AlphaFoldDB" id="A0ABD4WSM3"/>
<dbReference type="NCBIfam" id="TIGR00148">
    <property type="entry name" value="UbiD family decarboxylase"/>
    <property type="match status" value="1"/>
</dbReference>
<keyword evidence="1" id="KW-0058">Aromatic hydrocarbons catabolism</keyword>
<dbReference type="Gene3D" id="3.40.1670.10">
    <property type="entry name" value="UbiD C-terminal domain-like"/>
    <property type="match status" value="1"/>
</dbReference>
<dbReference type="HAMAP" id="MF_01983">
    <property type="entry name" value="UbiD_FDC"/>
    <property type="match status" value="1"/>
</dbReference>
<dbReference type="PANTHER" id="PTHR30108">
    <property type="entry name" value="3-OCTAPRENYL-4-HYDROXYBENZOATE CARBOXY-LYASE-RELATED"/>
    <property type="match status" value="1"/>
</dbReference>
<keyword evidence="1" id="KW-0210">Decarboxylase</keyword>
<comment type="caution">
    <text evidence="5">The sequence shown here is derived from an EMBL/GenBank/DDBJ whole genome shotgun (WGS) entry which is preliminary data.</text>
</comment>
<reference evidence="5 6" key="1">
    <citation type="submission" date="2023-02" db="EMBL/GenBank/DDBJ databases">
        <authorList>
            <person name="Olszewska D."/>
        </authorList>
    </citation>
    <scope>NUCLEOTIDE SEQUENCE [LARGE SCALE GENOMIC DNA]</scope>
    <source>
        <strain evidence="5 6">FDU301</strain>
    </source>
</reference>
<feature type="active site" description="Proton donor" evidence="1">
    <location>
        <position position="278"/>
    </location>
</feature>
<organism evidence="5 6">
    <name type="scientific">Priestia megaterium</name>
    <name type="common">Bacillus megaterium</name>
    <dbReference type="NCBI Taxonomy" id="1404"/>
    <lineage>
        <taxon>Bacteria</taxon>
        <taxon>Bacillati</taxon>
        <taxon>Bacillota</taxon>
        <taxon>Bacilli</taxon>
        <taxon>Bacillales</taxon>
        <taxon>Bacillaceae</taxon>
        <taxon>Priestia</taxon>
    </lineage>
</organism>
<evidence type="ECO:0000259" key="2">
    <source>
        <dbReference type="Pfam" id="PF01977"/>
    </source>
</evidence>
<feature type="binding site" evidence="1">
    <location>
        <position position="166"/>
    </location>
    <ligand>
        <name>K(+)</name>
        <dbReference type="ChEBI" id="CHEBI:29103"/>
    </ligand>
</feature>
<accession>A0ABD4WSM3</accession>
<comment type="caution">
    <text evidence="1">Lacks conserved residue(s) required for the propagation of feature annotation.</text>
</comment>
<proteinExistence type="inferred from homology"/>
<feature type="binding site" evidence="1">
    <location>
        <position position="188"/>
    </location>
    <ligand>
        <name>prenylated FMN</name>
        <dbReference type="ChEBI" id="CHEBI:87746"/>
    </ligand>
</feature>
<comment type="catalytic activity">
    <reaction evidence="1">
        <text>pyrrole-2-carboxylate + H(+) = 1H-pyrrole + CO2</text>
        <dbReference type="Rhea" id="RHEA:31375"/>
        <dbReference type="ChEBI" id="CHEBI:15378"/>
        <dbReference type="ChEBI" id="CHEBI:16526"/>
        <dbReference type="ChEBI" id="CHEBI:19203"/>
        <dbReference type="ChEBI" id="CHEBI:27660"/>
        <dbReference type="EC" id="4.1.1.93"/>
    </reaction>
</comment>
<dbReference type="RefSeq" id="WP_029325400.1">
    <property type="nucleotide sequence ID" value="NZ_JARAOX010000168.1"/>
</dbReference>
<dbReference type="InterPro" id="IPR049383">
    <property type="entry name" value="UbiD-like_N"/>
</dbReference>
<keyword evidence="1" id="KW-0285">Flavoprotein</keyword>
<dbReference type="Pfam" id="PF20696">
    <property type="entry name" value="UbiD_C"/>
    <property type="match status" value="1"/>
</dbReference>
<comment type="cofactor">
    <cofactor evidence="1">
        <name>prenylated FMN</name>
        <dbReference type="ChEBI" id="CHEBI:87746"/>
    </cofactor>
    <text evidence="1">Binds 1 prenylated FMN per subunit.</text>
</comment>
<name>A0ABD4WSM3_PRIMG</name>
<feature type="binding site" evidence="1">
    <location>
        <position position="188"/>
    </location>
    <ligand>
        <name>Mn(2+)</name>
        <dbReference type="ChEBI" id="CHEBI:29035"/>
    </ligand>
</feature>
<sequence>MKKKQLKSMREYLAALEEIGEVKTINEEVDWDLEMGAIIRYCNETGSPAPLFTNVKDAKGFRALGAPAGVSKQDKLYLSRYALSIGLPATATGQDIVNALIEGRNNEPIPPVEVSNGPCKENIIKGDDVDLYKLPVPLAHMGDGGRYINTFGTIIVQTPDGKWTNWSIARIMIADKTKMTGLVIPFQHIGRVHAEWKKIGKPTPFALVLGSQPMIPIISSTPLPEGMNEVDYIGGYFGEPLELVKAEESNLLVPAEAEIVVEGTISHEETAEEGPMGEYPGYIWNKSSSQKPVYNVTSISHRDNAVLPVVVAGAPIDDDHPVMGIGGAAEILHCLREAGIPATMTWSPFETACHWLVITMPKDWKEQMNSNSEELMQKIADVVFTNKFSTIISKVVVLGDDIDPTNTDEVLWAYTTRVHPTRDLYTYTDHTTIPLVGYLSEEERINGKTTAAIYNGLAPDEWKAEDYPIRSDFNHGYPKEIQESALTKLKKAGF</sequence>
<dbReference type="GO" id="GO:0046872">
    <property type="term" value="F:metal ion binding"/>
    <property type="evidence" value="ECO:0007669"/>
    <property type="project" value="UniProtKB-KW"/>
</dbReference>
<feature type="binding site" evidence="1">
    <location>
        <position position="170"/>
    </location>
    <ligand>
        <name>prenylated FMN</name>
        <dbReference type="ChEBI" id="CHEBI:87746"/>
    </ligand>
</feature>
<dbReference type="InterPro" id="IPR002830">
    <property type="entry name" value="UbiD"/>
</dbReference>
<feature type="binding site" evidence="1">
    <location>
        <position position="229"/>
    </location>
    <ligand>
        <name>Mn(2+)</name>
        <dbReference type="ChEBI" id="CHEBI:29035"/>
    </ligand>
</feature>
<dbReference type="GO" id="GO:0034941">
    <property type="term" value="F:pyrrole-2-carboxylate decarboxylase activity"/>
    <property type="evidence" value="ECO:0007669"/>
    <property type="project" value="UniProtKB-EC"/>
</dbReference>
<comment type="cofactor">
    <cofactor evidence="1">
        <name>K(+)</name>
        <dbReference type="ChEBI" id="CHEBI:29103"/>
    </cofactor>
    <text evidence="1">Binds 1 K(+) per subunit.</text>
</comment>
<feature type="binding site" evidence="1">
    <location>
        <position position="187"/>
    </location>
    <ligand>
        <name>prenylated FMN</name>
        <dbReference type="ChEBI" id="CHEBI:87746"/>
    </ligand>
</feature>
<comment type="catalytic activity">
    <reaction evidence="1">
        <text>pyrrole-2-carboxylate + H2O = 1H-pyrrole + hydrogencarbonate</text>
        <dbReference type="Rhea" id="RHEA:31379"/>
        <dbReference type="ChEBI" id="CHEBI:15377"/>
        <dbReference type="ChEBI" id="CHEBI:17544"/>
        <dbReference type="ChEBI" id="CHEBI:19203"/>
        <dbReference type="ChEBI" id="CHEBI:27660"/>
        <dbReference type="EC" id="4.1.1.93"/>
    </reaction>
</comment>
<evidence type="ECO:0000313" key="6">
    <source>
        <dbReference type="Proteomes" id="UP001213771"/>
    </source>
</evidence>
<dbReference type="Proteomes" id="UP001213771">
    <property type="component" value="Unassembled WGS sequence"/>
</dbReference>
<comment type="function">
    <text evidence="1">Catalyzes the prenyl-FMN-dependent decarboxylation of pyrrole-2-carboxylate (P2C). Can also catalyze the carboxylation of pyrrole in the presence of elevated concentrations of CO(2) or bicarbonate.</text>
</comment>
<evidence type="ECO:0000256" key="1">
    <source>
        <dbReference type="HAMAP-Rule" id="MF_01983"/>
    </source>
</evidence>
<feature type="domain" description="3-octaprenyl-4-hydroxybenzoate carboxy-lyase-like N-terminal" evidence="3">
    <location>
        <begin position="13"/>
        <end position="100"/>
    </location>
</feature>
<feature type="domain" description="3-octaprenyl-4-hydroxybenzoate carboxy-lyase-like Rift-related" evidence="2">
    <location>
        <begin position="113"/>
        <end position="315"/>
    </location>
</feature>
<keyword evidence="1" id="KW-0630">Potassium</keyword>
<dbReference type="SUPFAM" id="SSF50475">
    <property type="entry name" value="FMN-binding split barrel"/>
    <property type="match status" value="1"/>
</dbReference>
<dbReference type="InterPro" id="IPR049381">
    <property type="entry name" value="UbiD-like_C"/>
</dbReference>
<protein>
    <recommendedName>
        <fullName evidence="1">Pyrrole-2-carboxylic acid decarboxylase</fullName>
        <shortName evidence="1">P2C decarboxylase</shortName>
        <ecNumber evidence="1">4.1.1.93</ecNumber>
    </recommendedName>
</protein>
<comment type="similarity">
    <text evidence="1">Belongs to the UbiD family. UbiD-like/FDC subfamily.</text>
</comment>
<evidence type="ECO:0000259" key="3">
    <source>
        <dbReference type="Pfam" id="PF20695"/>
    </source>
</evidence>
<dbReference type="EC" id="4.1.1.93" evidence="1"/>